<dbReference type="PANTHER" id="PTHR23227">
    <property type="entry name" value="BUCENTAUR RELATED"/>
    <property type="match status" value="1"/>
</dbReference>
<comment type="caution">
    <text evidence="1">The sequence shown here is derived from an EMBL/GenBank/DDBJ whole genome shotgun (WGS) entry which is preliminary data.</text>
</comment>
<dbReference type="InterPro" id="IPR036691">
    <property type="entry name" value="Endo/exonu/phosph_ase_sf"/>
</dbReference>
<gene>
    <name evidence="1" type="ORF">Y1Q_0004649</name>
</gene>
<proteinExistence type="predicted"/>
<sequence>MHPKLTSDINERLMTLHLHLSQNQSTAVISAYAPTPDSDKEVKERFYSDLDNALASIPRDDKVILLDDFNTRIGHDHEIWSRTISKNGIGKANANGILLLTKCAQHGLIVTNTIFCQKDQLKTTLKHLRSEH</sequence>
<evidence type="ECO:0000313" key="2">
    <source>
        <dbReference type="Proteomes" id="UP000050525"/>
    </source>
</evidence>
<dbReference type="Proteomes" id="UP000050525">
    <property type="component" value="Unassembled WGS sequence"/>
</dbReference>
<dbReference type="Gene3D" id="3.60.10.10">
    <property type="entry name" value="Endonuclease/exonuclease/phosphatase"/>
    <property type="match status" value="1"/>
</dbReference>
<evidence type="ECO:0008006" key="3">
    <source>
        <dbReference type="Google" id="ProtNLM"/>
    </source>
</evidence>
<keyword evidence="2" id="KW-1185">Reference proteome</keyword>
<protein>
    <recommendedName>
        <fullName evidence="3">Craniofacial development protein 2-like</fullName>
    </recommendedName>
</protein>
<dbReference type="SUPFAM" id="SSF56219">
    <property type="entry name" value="DNase I-like"/>
    <property type="match status" value="1"/>
</dbReference>
<dbReference type="InterPro" id="IPR027124">
    <property type="entry name" value="Swc5/CFDP1/2"/>
</dbReference>
<evidence type="ECO:0000313" key="1">
    <source>
        <dbReference type="EMBL" id="KYO24070.1"/>
    </source>
</evidence>
<dbReference type="AlphaFoldDB" id="A0A151MI55"/>
<dbReference type="STRING" id="8496.A0A151MI55"/>
<accession>A0A151MI55</accession>
<dbReference type="EMBL" id="AKHW03006155">
    <property type="protein sequence ID" value="KYO24070.1"/>
    <property type="molecule type" value="Genomic_DNA"/>
</dbReference>
<organism evidence="1 2">
    <name type="scientific">Alligator mississippiensis</name>
    <name type="common">American alligator</name>
    <dbReference type="NCBI Taxonomy" id="8496"/>
    <lineage>
        <taxon>Eukaryota</taxon>
        <taxon>Metazoa</taxon>
        <taxon>Chordata</taxon>
        <taxon>Craniata</taxon>
        <taxon>Vertebrata</taxon>
        <taxon>Euteleostomi</taxon>
        <taxon>Archelosauria</taxon>
        <taxon>Archosauria</taxon>
        <taxon>Crocodylia</taxon>
        <taxon>Alligatoridae</taxon>
        <taxon>Alligatorinae</taxon>
        <taxon>Alligator</taxon>
    </lineage>
</organism>
<name>A0A151MI55_ALLMI</name>
<reference evidence="1 2" key="1">
    <citation type="journal article" date="2012" name="Genome Biol.">
        <title>Sequencing three crocodilian genomes to illuminate the evolution of archosaurs and amniotes.</title>
        <authorList>
            <person name="St John J.A."/>
            <person name="Braun E.L."/>
            <person name="Isberg S.R."/>
            <person name="Miles L.G."/>
            <person name="Chong A.Y."/>
            <person name="Gongora J."/>
            <person name="Dalzell P."/>
            <person name="Moran C."/>
            <person name="Bed'hom B."/>
            <person name="Abzhanov A."/>
            <person name="Burgess S.C."/>
            <person name="Cooksey A.M."/>
            <person name="Castoe T.A."/>
            <person name="Crawford N.G."/>
            <person name="Densmore L.D."/>
            <person name="Drew J.C."/>
            <person name="Edwards S.V."/>
            <person name="Faircloth B.C."/>
            <person name="Fujita M.K."/>
            <person name="Greenwold M.J."/>
            <person name="Hoffmann F.G."/>
            <person name="Howard J.M."/>
            <person name="Iguchi T."/>
            <person name="Janes D.E."/>
            <person name="Khan S.Y."/>
            <person name="Kohno S."/>
            <person name="de Koning A.J."/>
            <person name="Lance S.L."/>
            <person name="McCarthy F.M."/>
            <person name="McCormack J.E."/>
            <person name="Merchant M.E."/>
            <person name="Peterson D.G."/>
            <person name="Pollock D.D."/>
            <person name="Pourmand N."/>
            <person name="Raney B.J."/>
            <person name="Roessler K.A."/>
            <person name="Sanford J.R."/>
            <person name="Sawyer R.H."/>
            <person name="Schmidt C.J."/>
            <person name="Triplett E.W."/>
            <person name="Tuberville T.D."/>
            <person name="Venegas-Anaya M."/>
            <person name="Howard J.T."/>
            <person name="Jarvis E.D."/>
            <person name="Guillette L.J.Jr."/>
            <person name="Glenn T.C."/>
            <person name="Green R.E."/>
            <person name="Ray D.A."/>
        </authorList>
    </citation>
    <scope>NUCLEOTIDE SEQUENCE [LARGE SCALE GENOMIC DNA]</scope>
    <source>
        <strain evidence="1">KSC_2009_1</strain>
    </source>
</reference>
<dbReference type="PANTHER" id="PTHR23227:SF84">
    <property type="entry name" value="ENDONUCLEASE_EXONUCLEASE_PHOSPHATASE DOMAIN-CONTAINING PROTEIN"/>
    <property type="match status" value="1"/>
</dbReference>